<dbReference type="GO" id="GO:0043590">
    <property type="term" value="C:bacterial nucleoid"/>
    <property type="evidence" value="ECO:0007669"/>
    <property type="project" value="TreeGrafter"/>
</dbReference>
<dbReference type="NCBIfam" id="TIGR00613">
    <property type="entry name" value="reco"/>
    <property type="match status" value="1"/>
</dbReference>
<comment type="caution">
    <text evidence="9">The sequence shown here is derived from an EMBL/GenBank/DDBJ whole genome shotgun (WGS) entry which is preliminary data.</text>
</comment>
<dbReference type="Gene3D" id="2.40.50.140">
    <property type="entry name" value="Nucleic acid-binding proteins"/>
    <property type="match status" value="1"/>
</dbReference>
<keyword evidence="4 7" id="KW-0233">DNA recombination</keyword>
<dbReference type="Pfam" id="PF11967">
    <property type="entry name" value="RecO_N"/>
    <property type="match status" value="1"/>
</dbReference>
<feature type="domain" description="DNA replication/recombination mediator RecO N-terminal" evidence="8">
    <location>
        <begin position="8"/>
        <end position="83"/>
    </location>
</feature>
<evidence type="ECO:0000259" key="8">
    <source>
        <dbReference type="Pfam" id="PF11967"/>
    </source>
</evidence>
<dbReference type="InterPro" id="IPR037278">
    <property type="entry name" value="ARFGAP/RecO"/>
</dbReference>
<dbReference type="GO" id="GO:0006310">
    <property type="term" value="P:DNA recombination"/>
    <property type="evidence" value="ECO:0007669"/>
    <property type="project" value="UniProtKB-UniRule"/>
</dbReference>
<gene>
    <name evidence="7 9" type="primary">recO</name>
    <name evidence="9" type="ORF">CJ192_08150</name>
</gene>
<evidence type="ECO:0000256" key="2">
    <source>
        <dbReference type="ARBA" id="ARBA00021310"/>
    </source>
</evidence>
<keyword evidence="5 7" id="KW-0234">DNA repair</keyword>
<comment type="function">
    <text evidence="7">Involved in DNA repair and RecF pathway recombination.</text>
</comment>
<dbReference type="SUPFAM" id="SSF50249">
    <property type="entry name" value="Nucleic acid-binding proteins"/>
    <property type="match status" value="1"/>
</dbReference>
<dbReference type="PANTHER" id="PTHR33991">
    <property type="entry name" value="DNA REPAIR PROTEIN RECO"/>
    <property type="match status" value="1"/>
</dbReference>
<evidence type="ECO:0000256" key="6">
    <source>
        <dbReference type="ARBA" id="ARBA00033409"/>
    </source>
</evidence>
<dbReference type="GeneID" id="84579153"/>
<dbReference type="RefSeq" id="WP_102198431.1">
    <property type="nucleotide sequence ID" value="NZ_PNHP01000006.1"/>
</dbReference>
<dbReference type="Pfam" id="PF02565">
    <property type="entry name" value="RecO_C"/>
    <property type="match status" value="1"/>
</dbReference>
<proteinExistence type="inferred from homology"/>
<comment type="similarity">
    <text evidence="1 7">Belongs to the RecO family.</text>
</comment>
<evidence type="ECO:0000256" key="3">
    <source>
        <dbReference type="ARBA" id="ARBA00022763"/>
    </source>
</evidence>
<protein>
    <recommendedName>
        <fullName evidence="2 7">DNA repair protein RecO</fullName>
    </recommendedName>
    <alternativeName>
        <fullName evidence="6 7">Recombination protein O</fullName>
    </alternativeName>
</protein>
<accession>A0A2N6UH88</accession>
<evidence type="ECO:0000256" key="7">
    <source>
        <dbReference type="HAMAP-Rule" id="MF_00201"/>
    </source>
</evidence>
<evidence type="ECO:0000256" key="5">
    <source>
        <dbReference type="ARBA" id="ARBA00023204"/>
    </source>
</evidence>
<dbReference type="Gene3D" id="1.20.1440.120">
    <property type="entry name" value="Recombination protein O, C-terminal domain"/>
    <property type="match status" value="1"/>
</dbReference>
<evidence type="ECO:0000256" key="4">
    <source>
        <dbReference type="ARBA" id="ARBA00023172"/>
    </source>
</evidence>
<dbReference type="InterPro" id="IPR022572">
    <property type="entry name" value="DNA_rep/recomb_RecO_N"/>
</dbReference>
<dbReference type="InterPro" id="IPR003717">
    <property type="entry name" value="RecO"/>
</dbReference>
<dbReference type="InterPro" id="IPR042242">
    <property type="entry name" value="RecO_C"/>
</dbReference>
<dbReference type="InterPro" id="IPR012340">
    <property type="entry name" value="NA-bd_OB-fold"/>
</dbReference>
<dbReference type="SUPFAM" id="SSF57863">
    <property type="entry name" value="ArfGap/RecO-like zinc finger"/>
    <property type="match status" value="1"/>
</dbReference>
<evidence type="ECO:0000313" key="10">
    <source>
        <dbReference type="Proteomes" id="UP000235658"/>
    </source>
</evidence>
<organism evidence="9 10">
    <name type="scientific">Anaerococcus hydrogenalis</name>
    <dbReference type="NCBI Taxonomy" id="33029"/>
    <lineage>
        <taxon>Bacteria</taxon>
        <taxon>Bacillati</taxon>
        <taxon>Bacillota</taxon>
        <taxon>Tissierellia</taxon>
        <taxon>Tissierellales</taxon>
        <taxon>Peptoniphilaceae</taxon>
        <taxon>Anaerococcus</taxon>
    </lineage>
</organism>
<dbReference type="HAMAP" id="MF_00201">
    <property type="entry name" value="RecO"/>
    <property type="match status" value="1"/>
</dbReference>
<dbReference type="Proteomes" id="UP000235658">
    <property type="component" value="Unassembled WGS sequence"/>
</dbReference>
<evidence type="ECO:0000256" key="1">
    <source>
        <dbReference type="ARBA" id="ARBA00007452"/>
    </source>
</evidence>
<keyword evidence="3 7" id="KW-0227">DNA damage</keyword>
<sequence>MVTSDNSNVEGFVLREFTYKESSKIIEIFTKNMGKISVIAKGVLNKKNTNLSSTQRFVKASYNLYKSGEKFFGIKDASLIKSYSKSNKNFDIIVYKSAICDLLLRTIDFDQKELVYNLLDKTFESFEKASENYLNIFLCFLLKYISFSGFKPNLKECSICGENIKQNYVYFSIEDGGVVCNSCRSRDHQLIYLTKEEYLFMLKLIYTPTDKVEKIDLKIEKKKLLNLITAYVLECLEIRKFSSLEWVIKLVK</sequence>
<dbReference type="PANTHER" id="PTHR33991:SF1">
    <property type="entry name" value="DNA REPAIR PROTEIN RECO"/>
    <property type="match status" value="1"/>
</dbReference>
<dbReference type="AlphaFoldDB" id="A0A2N6UH88"/>
<reference evidence="9 10" key="1">
    <citation type="submission" date="2017-09" db="EMBL/GenBank/DDBJ databases">
        <title>Bacterial strain isolated from the female urinary microbiota.</title>
        <authorList>
            <person name="Thomas-White K."/>
            <person name="Kumar N."/>
            <person name="Forster S."/>
            <person name="Putonti C."/>
            <person name="Lawley T."/>
            <person name="Wolfe A.J."/>
        </authorList>
    </citation>
    <scope>NUCLEOTIDE SEQUENCE [LARGE SCALE GENOMIC DNA]</scope>
    <source>
        <strain evidence="9 10">UMB0204</strain>
    </source>
</reference>
<dbReference type="GO" id="GO:0006302">
    <property type="term" value="P:double-strand break repair"/>
    <property type="evidence" value="ECO:0007669"/>
    <property type="project" value="TreeGrafter"/>
</dbReference>
<dbReference type="EMBL" id="PNHP01000006">
    <property type="protein sequence ID" value="PMC80933.1"/>
    <property type="molecule type" value="Genomic_DNA"/>
</dbReference>
<name>A0A2N6UH88_9FIRM</name>
<evidence type="ECO:0000313" key="9">
    <source>
        <dbReference type="EMBL" id="PMC80933.1"/>
    </source>
</evidence>